<dbReference type="Gene3D" id="2.20.100.10">
    <property type="entry name" value="Thrombospondin type-1 (TSP1) repeat"/>
    <property type="match status" value="1"/>
</dbReference>
<evidence type="ECO:0000313" key="3">
    <source>
        <dbReference type="EMBL" id="CAL4067814.1"/>
    </source>
</evidence>
<comment type="caution">
    <text evidence="3">The sequence shown here is derived from an EMBL/GenBank/DDBJ whole genome shotgun (WGS) entry which is preliminary data.</text>
</comment>
<evidence type="ECO:0000256" key="2">
    <source>
        <dbReference type="ARBA" id="ARBA00023157"/>
    </source>
</evidence>
<keyword evidence="1" id="KW-0677">Repeat</keyword>
<gene>
    <name evidence="3" type="ORF">MNOR_LOCUS6757</name>
</gene>
<protein>
    <recommendedName>
        <fullName evidence="5">Netrin receptor</fullName>
    </recommendedName>
</protein>
<evidence type="ECO:0008006" key="5">
    <source>
        <dbReference type="Google" id="ProtNLM"/>
    </source>
</evidence>
<keyword evidence="4" id="KW-1185">Reference proteome</keyword>
<dbReference type="InterPro" id="IPR052065">
    <property type="entry name" value="Compl_asym_regulator"/>
</dbReference>
<dbReference type="PROSITE" id="PS50092">
    <property type="entry name" value="TSP1"/>
    <property type="match status" value="2"/>
</dbReference>
<dbReference type="EMBL" id="CAXKWB010002844">
    <property type="protein sequence ID" value="CAL4067814.1"/>
    <property type="molecule type" value="Genomic_DNA"/>
</dbReference>
<dbReference type="SUPFAM" id="SSF82895">
    <property type="entry name" value="TSP-1 type 1 repeat"/>
    <property type="match status" value="1"/>
</dbReference>
<feature type="non-terminal residue" evidence="3">
    <location>
        <position position="1"/>
    </location>
</feature>
<dbReference type="Pfam" id="PF00090">
    <property type="entry name" value="TSP_1"/>
    <property type="match status" value="2"/>
</dbReference>
<dbReference type="Proteomes" id="UP001497623">
    <property type="component" value="Unassembled WGS sequence"/>
</dbReference>
<dbReference type="SMART" id="SM00209">
    <property type="entry name" value="TSP1"/>
    <property type="match status" value="2"/>
</dbReference>
<accession>A0AAV2Q0U1</accession>
<reference evidence="3 4" key="1">
    <citation type="submission" date="2024-05" db="EMBL/GenBank/DDBJ databases">
        <authorList>
            <person name="Wallberg A."/>
        </authorList>
    </citation>
    <scope>NUCLEOTIDE SEQUENCE [LARGE SCALE GENOMIC DNA]</scope>
</reference>
<proteinExistence type="predicted"/>
<dbReference type="InterPro" id="IPR036383">
    <property type="entry name" value="TSP1_rpt_sf"/>
</dbReference>
<dbReference type="InterPro" id="IPR000884">
    <property type="entry name" value="TSP1_rpt"/>
</dbReference>
<dbReference type="PANTHER" id="PTHR22906:SF21">
    <property type="entry name" value="SEMA DOMAIN-CONTAINING PROTEIN"/>
    <property type="match status" value="1"/>
</dbReference>
<dbReference type="AlphaFoldDB" id="A0AAV2Q0U1"/>
<dbReference type="PANTHER" id="PTHR22906">
    <property type="entry name" value="PROPERDIN"/>
    <property type="match status" value="1"/>
</dbReference>
<keyword evidence="2" id="KW-1015">Disulfide bond</keyword>
<evidence type="ECO:0000256" key="1">
    <source>
        <dbReference type="ARBA" id="ARBA00022737"/>
    </source>
</evidence>
<sequence length="125" mass="13819">CSSACQQHRHRTCTAPTPHNGGRNCSEDHEMTQNCTGGNCKVHGGWSPWTEWSMCYSACLQYRTRSCINPQQQHDQRKCPGENEMSRQCIDDNCKETTLPTEQVSLTEPTLPPVGGNGAVLVVAL</sequence>
<organism evidence="3 4">
    <name type="scientific">Meganyctiphanes norvegica</name>
    <name type="common">Northern krill</name>
    <name type="synonym">Thysanopoda norvegica</name>
    <dbReference type="NCBI Taxonomy" id="48144"/>
    <lineage>
        <taxon>Eukaryota</taxon>
        <taxon>Metazoa</taxon>
        <taxon>Ecdysozoa</taxon>
        <taxon>Arthropoda</taxon>
        <taxon>Crustacea</taxon>
        <taxon>Multicrustacea</taxon>
        <taxon>Malacostraca</taxon>
        <taxon>Eumalacostraca</taxon>
        <taxon>Eucarida</taxon>
        <taxon>Euphausiacea</taxon>
        <taxon>Euphausiidae</taxon>
        <taxon>Meganyctiphanes</taxon>
    </lineage>
</organism>
<name>A0AAV2Q0U1_MEGNR</name>
<evidence type="ECO:0000313" key="4">
    <source>
        <dbReference type="Proteomes" id="UP001497623"/>
    </source>
</evidence>
<dbReference type="PRINTS" id="PR01705">
    <property type="entry name" value="TSP1REPEAT"/>
</dbReference>
<feature type="non-terminal residue" evidence="3">
    <location>
        <position position="125"/>
    </location>
</feature>